<proteinExistence type="predicted"/>
<feature type="non-terminal residue" evidence="1">
    <location>
        <position position="1"/>
    </location>
</feature>
<protein>
    <submittedName>
        <fullName evidence="1">Uncharacterized protein</fullName>
    </submittedName>
</protein>
<reference evidence="1" key="2">
    <citation type="submission" date="2020-11" db="EMBL/GenBank/DDBJ databases">
        <authorList>
            <person name="McCartney M.A."/>
            <person name="Auch B."/>
            <person name="Kono T."/>
            <person name="Mallez S."/>
            <person name="Becker A."/>
            <person name="Gohl D.M."/>
            <person name="Silverstein K.A.T."/>
            <person name="Koren S."/>
            <person name="Bechman K.B."/>
            <person name="Herman A."/>
            <person name="Abrahante J.E."/>
            <person name="Garbe J."/>
        </authorList>
    </citation>
    <scope>NUCLEOTIDE SEQUENCE</scope>
    <source>
        <strain evidence="1">Duluth1</strain>
        <tissue evidence="1">Whole animal</tissue>
    </source>
</reference>
<keyword evidence="2" id="KW-1185">Reference proteome</keyword>
<reference evidence="1" key="1">
    <citation type="journal article" date="2019" name="bioRxiv">
        <title>The Genome of the Zebra Mussel, Dreissena polymorpha: A Resource for Invasive Species Research.</title>
        <authorList>
            <person name="McCartney M.A."/>
            <person name="Auch B."/>
            <person name="Kono T."/>
            <person name="Mallez S."/>
            <person name="Zhang Y."/>
            <person name="Obille A."/>
            <person name="Becker A."/>
            <person name="Abrahante J.E."/>
            <person name="Garbe J."/>
            <person name="Badalamenti J.P."/>
            <person name="Herman A."/>
            <person name="Mangelson H."/>
            <person name="Liachko I."/>
            <person name="Sullivan S."/>
            <person name="Sone E.D."/>
            <person name="Koren S."/>
            <person name="Silverstein K.A.T."/>
            <person name="Beckman K.B."/>
            <person name="Gohl D.M."/>
        </authorList>
    </citation>
    <scope>NUCLEOTIDE SEQUENCE</scope>
    <source>
        <strain evidence="1">Duluth1</strain>
        <tissue evidence="1">Whole animal</tissue>
    </source>
</reference>
<dbReference type="Proteomes" id="UP000828390">
    <property type="component" value="Unassembled WGS sequence"/>
</dbReference>
<organism evidence="1 2">
    <name type="scientific">Dreissena polymorpha</name>
    <name type="common">Zebra mussel</name>
    <name type="synonym">Mytilus polymorpha</name>
    <dbReference type="NCBI Taxonomy" id="45954"/>
    <lineage>
        <taxon>Eukaryota</taxon>
        <taxon>Metazoa</taxon>
        <taxon>Spiralia</taxon>
        <taxon>Lophotrochozoa</taxon>
        <taxon>Mollusca</taxon>
        <taxon>Bivalvia</taxon>
        <taxon>Autobranchia</taxon>
        <taxon>Heteroconchia</taxon>
        <taxon>Euheterodonta</taxon>
        <taxon>Imparidentia</taxon>
        <taxon>Neoheterodontei</taxon>
        <taxon>Myida</taxon>
        <taxon>Dreissenoidea</taxon>
        <taxon>Dreissenidae</taxon>
        <taxon>Dreissena</taxon>
    </lineage>
</organism>
<comment type="caution">
    <text evidence="1">The sequence shown here is derived from an EMBL/GenBank/DDBJ whole genome shotgun (WGS) entry which is preliminary data.</text>
</comment>
<dbReference type="AlphaFoldDB" id="A0A9D4M481"/>
<evidence type="ECO:0000313" key="1">
    <source>
        <dbReference type="EMBL" id="KAH3870577.1"/>
    </source>
</evidence>
<gene>
    <name evidence="1" type="ORF">DPMN_033765</name>
</gene>
<sequence>LTKSKLILSHDLPTIPLRRQRAHYDAVTSQLNAIKFSLGTRLQSGHDFSGAHELQESLTTGPRLATNELGRPSPIKLRMSPTSKYLKSGQIVGNRVLCLRITKLFPRLADTLLRL</sequence>
<accession>A0A9D4M481</accession>
<dbReference type="EMBL" id="JAIWYP010000002">
    <property type="protein sequence ID" value="KAH3870577.1"/>
    <property type="molecule type" value="Genomic_DNA"/>
</dbReference>
<evidence type="ECO:0000313" key="2">
    <source>
        <dbReference type="Proteomes" id="UP000828390"/>
    </source>
</evidence>
<name>A0A9D4M481_DREPO</name>